<dbReference type="Proteomes" id="UP000658278">
    <property type="component" value="Unassembled WGS sequence"/>
</dbReference>
<protein>
    <recommendedName>
        <fullName evidence="4">Type II secretion system protein</fullName>
    </recommendedName>
</protein>
<dbReference type="InterPro" id="IPR045584">
    <property type="entry name" value="Pilin-like"/>
</dbReference>
<organism evidence="2 3">
    <name type="scientific">Haloferula rosea</name>
    <dbReference type="NCBI Taxonomy" id="490093"/>
    <lineage>
        <taxon>Bacteria</taxon>
        <taxon>Pseudomonadati</taxon>
        <taxon>Verrucomicrobiota</taxon>
        <taxon>Verrucomicrobiia</taxon>
        <taxon>Verrucomicrobiales</taxon>
        <taxon>Verrucomicrobiaceae</taxon>
        <taxon>Haloferula</taxon>
    </lineage>
</organism>
<proteinExistence type="predicted"/>
<evidence type="ECO:0000256" key="1">
    <source>
        <dbReference type="SAM" id="MobiDB-lite"/>
    </source>
</evidence>
<dbReference type="EMBL" id="JAENII010000006">
    <property type="protein sequence ID" value="MBK1827318.1"/>
    <property type="molecule type" value="Genomic_DNA"/>
</dbReference>
<dbReference type="SUPFAM" id="SSF54523">
    <property type="entry name" value="Pili subunits"/>
    <property type="match status" value="1"/>
</dbReference>
<dbReference type="AlphaFoldDB" id="A0A934RB02"/>
<gene>
    <name evidence="2" type="ORF">JIN81_09815</name>
</gene>
<name>A0A934RB02_9BACT</name>
<evidence type="ECO:0008006" key="4">
    <source>
        <dbReference type="Google" id="ProtNLM"/>
    </source>
</evidence>
<evidence type="ECO:0000313" key="2">
    <source>
        <dbReference type="EMBL" id="MBK1827318.1"/>
    </source>
</evidence>
<comment type="caution">
    <text evidence="2">The sequence shown here is derived from an EMBL/GenBank/DDBJ whole genome shotgun (WGS) entry which is preliminary data.</text>
</comment>
<reference evidence="2" key="1">
    <citation type="submission" date="2021-01" db="EMBL/GenBank/DDBJ databases">
        <title>Modified the classification status of verrucomicrobia.</title>
        <authorList>
            <person name="Feng X."/>
        </authorList>
    </citation>
    <scope>NUCLEOTIDE SEQUENCE</scope>
    <source>
        <strain evidence="2">KCTC 22201</strain>
    </source>
</reference>
<dbReference type="Gene3D" id="3.30.700.10">
    <property type="entry name" value="Glycoprotein, Type 4 Pilin"/>
    <property type="match status" value="1"/>
</dbReference>
<feature type="region of interest" description="Disordered" evidence="1">
    <location>
        <begin position="168"/>
        <end position="188"/>
    </location>
</feature>
<sequence length="236" mass="25336">MELMVTIVIVATLASLVFVISGKAMDRAKAASNLGNVRNLGSMVSMLSQDNGAFPPGWSFAKGQSWADLVIDQMHGDSINQDDILLSPQIAKNIDPGLAGTAISNYSVNPIIFPQEGVNGLFYRVTPARLRRPANQILLGDALPRNDEAPYGFSMVVWWGLRGQATGNSGTPPVSNEARGNTPVSLPGNIVEMTQDGGKGLPAFRSNGRGHFFFADGHVDALRPEDLKNKHFAISY</sequence>
<accession>A0A934RB02</accession>
<evidence type="ECO:0000313" key="3">
    <source>
        <dbReference type="Proteomes" id="UP000658278"/>
    </source>
</evidence>
<keyword evidence="3" id="KW-1185">Reference proteome</keyword>
<feature type="compositionally biased region" description="Polar residues" evidence="1">
    <location>
        <begin position="168"/>
        <end position="184"/>
    </location>
</feature>